<feature type="domain" description="Ig-like" evidence="11">
    <location>
        <begin position="226"/>
        <end position="320"/>
    </location>
</feature>
<dbReference type="Gene3D" id="2.60.40.10">
    <property type="entry name" value="Immunoglobulins"/>
    <property type="match status" value="3"/>
</dbReference>
<keyword evidence="4" id="KW-0677">Repeat</keyword>
<dbReference type="Proteomes" id="UP000835052">
    <property type="component" value="Unassembled WGS sequence"/>
</dbReference>
<keyword evidence="13" id="KW-1185">Reference proteome</keyword>
<dbReference type="InterPro" id="IPR003599">
    <property type="entry name" value="Ig_sub"/>
</dbReference>
<dbReference type="PANTHER" id="PTHR12231:SF253">
    <property type="entry name" value="DPR-INTERACTING PROTEIN ETA, ISOFORM B-RELATED"/>
    <property type="match status" value="1"/>
</dbReference>
<dbReference type="SMART" id="SM00408">
    <property type="entry name" value="IGc2"/>
    <property type="match status" value="3"/>
</dbReference>
<evidence type="ECO:0000256" key="8">
    <source>
        <dbReference type="ARBA" id="ARBA00023319"/>
    </source>
</evidence>
<gene>
    <name evidence="12" type="ORF">CAUJ_LOCUS416</name>
</gene>
<dbReference type="GO" id="GO:0005886">
    <property type="term" value="C:plasma membrane"/>
    <property type="evidence" value="ECO:0007669"/>
    <property type="project" value="UniProtKB-SubCell"/>
</dbReference>
<feature type="domain" description="Ig-like" evidence="11">
    <location>
        <begin position="23"/>
        <end position="120"/>
    </location>
</feature>
<feature type="signal peptide" evidence="10">
    <location>
        <begin position="1"/>
        <end position="20"/>
    </location>
</feature>
<dbReference type="PROSITE" id="PS50835">
    <property type="entry name" value="IG_LIKE"/>
    <property type="match status" value="3"/>
</dbReference>
<evidence type="ECO:0000256" key="4">
    <source>
        <dbReference type="ARBA" id="ARBA00022737"/>
    </source>
</evidence>
<evidence type="ECO:0000256" key="5">
    <source>
        <dbReference type="ARBA" id="ARBA00023136"/>
    </source>
</evidence>
<proteinExistence type="predicted"/>
<comment type="caution">
    <text evidence="12">The sequence shown here is derived from an EMBL/GenBank/DDBJ whole genome shotgun (WGS) entry which is preliminary data.</text>
</comment>
<keyword evidence="2" id="KW-1003">Cell membrane</keyword>
<dbReference type="InterPro" id="IPR013783">
    <property type="entry name" value="Ig-like_fold"/>
</dbReference>
<keyword evidence="3 10" id="KW-0732">Signal</keyword>
<dbReference type="AlphaFoldDB" id="A0A8S1GMC3"/>
<reference evidence="12" key="1">
    <citation type="submission" date="2020-10" db="EMBL/GenBank/DDBJ databases">
        <authorList>
            <person name="Kikuchi T."/>
        </authorList>
    </citation>
    <scope>NUCLEOTIDE SEQUENCE</scope>
    <source>
        <strain evidence="12">NKZ352</strain>
    </source>
</reference>
<feature type="region of interest" description="Disordered" evidence="9">
    <location>
        <begin position="335"/>
        <end position="394"/>
    </location>
</feature>
<dbReference type="PANTHER" id="PTHR12231">
    <property type="entry name" value="CTX-RELATED TYPE I TRANSMEMBRANE PROTEIN"/>
    <property type="match status" value="1"/>
</dbReference>
<dbReference type="OrthoDB" id="6159398at2759"/>
<evidence type="ECO:0000256" key="7">
    <source>
        <dbReference type="ARBA" id="ARBA00023180"/>
    </source>
</evidence>
<evidence type="ECO:0000313" key="13">
    <source>
        <dbReference type="Proteomes" id="UP000835052"/>
    </source>
</evidence>
<dbReference type="CDD" id="cd00096">
    <property type="entry name" value="Ig"/>
    <property type="match status" value="1"/>
</dbReference>
<sequence>MLLLSMYILYSLNTLACSRGVPPTIVQPSMSSAVALLGQDVDFTCVVNDIGSHMVAFVRSDSPPRLLTFDEKVFRRRDKYELKTQVGDSKNEWVLTIKNVQEDDRGNYSCQINTEPVTIASGSLDVKVPPMVSRTTPAAIEVREGNNVTLTCKAEGNPTPTVIWRRQDRQIIRYNGATGFGASVFHGSSLHLTKVSRKHMSEYICVASNGIPPDESWTVKLLVTFPPFVQAQSTTVQASLGAMTRLVCTTEAWPRPDVVWEKNGVHIFDSQQYTSSHTVSGQYHSVHILEIRAVQESHYGTYRCVARNDNGLQHAEMQLIQLQHGQDNYLFTNAIPEGSGAHVDEESEDDIDPNLPRRSTAVAEEIETTDSKPRPQHHQHSLTVAQHSSRTGMH</sequence>
<keyword evidence="7" id="KW-0325">Glycoprotein</keyword>
<dbReference type="FunFam" id="2.60.40.10:FF:000328">
    <property type="entry name" value="CLUMA_CG000981, isoform A"/>
    <property type="match status" value="1"/>
</dbReference>
<comment type="subcellular location">
    <subcellularLocation>
        <location evidence="1">Cell membrane</location>
    </subcellularLocation>
</comment>
<feature type="chain" id="PRO_5035912204" description="Ig-like domain-containing protein" evidence="10">
    <location>
        <begin position="21"/>
        <end position="394"/>
    </location>
</feature>
<dbReference type="GO" id="GO:0043005">
    <property type="term" value="C:neuron projection"/>
    <property type="evidence" value="ECO:0007669"/>
    <property type="project" value="TreeGrafter"/>
</dbReference>
<dbReference type="SMART" id="SM00409">
    <property type="entry name" value="IG"/>
    <property type="match status" value="3"/>
</dbReference>
<organism evidence="12 13">
    <name type="scientific">Caenorhabditis auriculariae</name>
    <dbReference type="NCBI Taxonomy" id="2777116"/>
    <lineage>
        <taxon>Eukaryota</taxon>
        <taxon>Metazoa</taxon>
        <taxon>Ecdysozoa</taxon>
        <taxon>Nematoda</taxon>
        <taxon>Chromadorea</taxon>
        <taxon>Rhabditida</taxon>
        <taxon>Rhabditina</taxon>
        <taxon>Rhabditomorpha</taxon>
        <taxon>Rhabditoidea</taxon>
        <taxon>Rhabditidae</taxon>
        <taxon>Peloderinae</taxon>
        <taxon>Caenorhabditis</taxon>
    </lineage>
</organism>
<keyword evidence="6" id="KW-1015">Disulfide bond</keyword>
<evidence type="ECO:0000256" key="9">
    <source>
        <dbReference type="SAM" id="MobiDB-lite"/>
    </source>
</evidence>
<accession>A0A8S1GMC3</accession>
<dbReference type="InterPro" id="IPR051170">
    <property type="entry name" value="Neural/epithelial_adhesion"/>
</dbReference>
<dbReference type="InterPro" id="IPR007110">
    <property type="entry name" value="Ig-like_dom"/>
</dbReference>
<evidence type="ECO:0000313" key="12">
    <source>
        <dbReference type="EMBL" id="CAD6184497.1"/>
    </source>
</evidence>
<feature type="compositionally biased region" description="Polar residues" evidence="9">
    <location>
        <begin position="381"/>
        <end position="394"/>
    </location>
</feature>
<dbReference type="EMBL" id="CAJGYM010000001">
    <property type="protein sequence ID" value="CAD6184497.1"/>
    <property type="molecule type" value="Genomic_DNA"/>
</dbReference>
<protein>
    <recommendedName>
        <fullName evidence="11">Ig-like domain-containing protein</fullName>
    </recommendedName>
</protein>
<evidence type="ECO:0000256" key="10">
    <source>
        <dbReference type="SAM" id="SignalP"/>
    </source>
</evidence>
<evidence type="ECO:0000259" key="11">
    <source>
        <dbReference type="PROSITE" id="PS50835"/>
    </source>
</evidence>
<dbReference type="FunFam" id="2.60.40.10:FF:000032">
    <property type="entry name" value="palladin isoform X1"/>
    <property type="match status" value="1"/>
</dbReference>
<evidence type="ECO:0000256" key="2">
    <source>
        <dbReference type="ARBA" id="ARBA00022475"/>
    </source>
</evidence>
<dbReference type="InterPro" id="IPR036179">
    <property type="entry name" value="Ig-like_dom_sf"/>
</dbReference>
<keyword evidence="5" id="KW-0472">Membrane</keyword>
<feature type="domain" description="Ig-like" evidence="11">
    <location>
        <begin position="130"/>
        <end position="224"/>
    </location>
</feature>
<name>A0A8S1GMC3_9PELO</name>
<evidence type="ECO:0000256" key="6">
    <source>
        <dbReference type="ARBA" id="ARBA00023157"/>
    </source>
</evidence>
<dbReference type="SUPFAM" id="SSF48726">
    <property type="entry name" value="Immunoglobulin"/>
    <property type="match status" value="3"/>
</dbReference>
<evidence type="ECO:0000256" key="1">
    <source>
        <dbReference type="ARBA" id="ARBA00004236"/>
    </source>
</evidence>
<evidence type="ECO:0000256" key="3">
    <source>
        <dbReference type="ARBA" id="ARBA00022729"/>
    </source>
</evidence>
<dbReference type="Pfam" id="PF13927">
    <property type="entry name" value="Ig_3"/>
    <property type="match status" value="3"/>
</dbReference>
<dbReference type="InterPro" id="IPR003598">
    <property type="entry name" value="Ig_sub2"/>
</dbReference>
<keyword evidence="8" id="KW-0393">Immunoglobulin domain</keyword>